<dbReference type="RefSeq" id="XP_049124882.1">
    <property type="nucleotide sequence ID" value="XM_049268925.1"/>
</dbReference>
<dbReference type="PANTHER" id="PTHR47356:SF2">
    <property type="entry name" value="FAD-BINDING DOMAIN-CONTAINING PROTEIN-RELATED"/>
    <property type="match status" value="1"/>
</dbReference>
<reference evidence="8 9" key="1">
    <citation type="submission" date="2022-03" db="EMBL/GenBank/DDBJ databases">
        <title>Genome data of Colletotrichum spp.</title>
        <authorList>
            <person name="Utami Y.D."/>
            <person name="Hiruma K."/>
        </authorList>
    </citation>
    <scope>NUCLEOTIDE SEQUENCE [LARGE SCALE GENOMIC DNA]</scope>
    <source>
        <strain evidence="8 9">MAFF 239500</strain>
    </source>
</reference>
<evidence type="ECO:0000313" key="9">
    <source>
        <dbReference type="Proteomes" id="UP001055115"/>
    </source>
</evidence>
<evidence type="ECO:0000256" key="1">
    <source>
        <dbReference type="ARBA" id="ARBA00001974"/>
    </source>
</evidence>
<dbReference type="Pfam" id="PF01494">
    <property type="entry name" value="FAD_binding_3"/>
    <property type="match status" value="1"/>
</dbReference>
<keyword evidence="9" id="KW-1185">Reference proteome</keyword>
<evidence type="ECO:0000256" key="6">
    <source>
        <dbReference type="ARBA" id="ARBA00023033"/>
    </source>
</evidence>
<sequence length="499" mass="55118">MDTQEAKRQVIIVGGGITGLTLALMLQNLGINYVLLEAYGTVTPNVGASIGLFPNGLRILDQLGCYEDILSKAQQVEEMVFRNSASGKRITTRRTGDLFIQRHGYPSIFMERYQLLNVLYDHLKEKKRIFVNKKVRRVESLEDSALVHIADGLVFEGQIVVGADGVRSTIRQEMWRNADDNNDSAAVPARDRGTVPCEHACIFGTAKPTSGITAGEVIGASGDGTLAGCMGGPGGEVFVFWFWTLPKSQRSCSINSIPRFDEEDKQRQFKRSADALVADNGLRFSKIVDSLEHSGVTALPHFVMRRWHYGRIIIIGDAAHKFNPLVGQGGNSCIESCAALINALQEQNLPSSGSWKLTEVTKAFVAVEDQRVDRLVDMVEKCQEAMRASAWDTWKGRLVNKYISPLMPMSRWFNFYSGLISGGLSLKGFSSPTPVHDWPYSDEKSVEDKNSTLSKASVVAALPVAALTAFLLARVLQQQNLLGDSLLPRIMEKVSKYRR</sequence>
<evidence type="ECO:0000256" key="4">
    <source>
        <dbReference type="ARBA" id="ARBA00022827"/>
    </source>
</evidence>
<dbReference type="InterPro" id="IPR036188">
    <property type="entry name" value="FAD/NAD-bd_sf"/>
</dbReference>
<dbReference type="Gene3D" id="3.50.50.60">
    <property type="entry name" value="FAD/NAD(P)-binding domain"/>
    <property type="match status" value="1"/>
</dbReference>
<dbReference type="EMBL" id="BQXU01000005">
    <property type="protein sequence ID" value="GKT42532.1"/>
    <property type="molecule type" value="Genomic_DNA"/>
</dbReference>
<dbReference type="InterPro" id="IPR050562">
    <property type="entry name" value="FAD_mOase_fung"/>
</dbReference>
<dbReference type="SUPFAM" id="SSF51905">
    <property type="entry name" value="FAD/NAD(P)-binding domain"/>
    <property type="match status" value="1"/>
</dbReference>
<name>A0AA37NUW1_9PEZI</name>
<evidence type="ECO:0000256" key="3">
    <source>
        <dbReference type="ARBA" id="ARBA00022630"/>
    </source>
</evidence>
<evidence type="ECO:0000259" key="7">
    <source>
        <dbReference type="Pfam" id="PF01494"/>
    </source>
</evidence>
<evidence type="ECO:0000313" key="8">
    <source>
        <dbReference type="EMBL" id="GKT42532.1"/>
    </source>
</evidence>
<dbReference type="AlphaFoldDB" id="A0AA37NUW1"/>
<comment type="cofactor">
    <cofactor evidence="1">
        <name>FAD</name>
        <dbReference type="ChEBI" id="CHEBI:57692"/>
    </cofactor>
</comment>
<dbReference type="Proteomes" id="UP001055115">
    <property type="component" value="Unassembled WGS sequence"/>
</dbReference>
<organism evidence="8 9">
    <name type="scientific">Colletotrichum spaethianum</name>
    <dbReference type="NCBI Taxonomy" id="700344"/>
    <lineage>
        <taxon>Eukaryota</taxon>
        <taxon>Fungi</taxon>
        <taxon>Dikarya</taxon>
        <taxon>Ascomycota</taxon>
        <taxon>Pezizomycotina</taxon>
        <taxon>Sordariomycetes</taxon>
        <taxon>Hypocreomycetidae</taxon>
        <taxon>Glomerellales</taxon>
        <taxon>Glomerellaceae</taxon>
        <taxon>Colletotrichum</taxon>
        <taxon>Colletotrichum spaethianum species complex</taxon>
    </lineage>
</organism>
<dbReference type="PRINTS" id="PR00420">
    <property type="entry name" value="RNGMNOXGNASE"/>
</dbReference>
<protein>
    <submittedName>
        <fullName evidence="8">FAD-dependent monooxygenase andE</fullName>
    </submittedName>
</protein>
<dbReference type="GeneID" id="73323515"/>
<accession>A0AA37NUW1</accession>
<evidence type="ECO:0000256" key="2">
    <source>
        <dbReference type="ARBA" id="ARBA00007992"/>
    </source>
</evidence>
<keyword evidence="3" id="KW-0285">Flavoprotein</keyword>
<dbReference type="GO" id="GO:0004497">
    <property type="term" value="F:monooxygenase activity"/>
    <property type="evidence" value="ECO:0007669"/>
    <property type="project" value="UniProtKB-KW"/>
</dbReference>
<dbReference type="PANTHER" id="PTHR47356">
    <property type="entry name" value="FAD-DEPENDENT MONOOXYGENASE ASQG-RELATED"/>
    <property type="match status" value="1"/>
</dbReference>
<feature type="domain" description="FAD-binding" evidence="7">
    <location>
        <begin position="9"/>
        <end position="345"/>
    </location>
</feature>
<keyword evidence="4" id="KW-0274">FAD</keyword>
<proteinExistence type="inferred from homology"/>
<dbReference type="InterPro" id="IPR002938">
    <property type="entry name" value="FAD-bd"/>
</dbReference>
<keyword evidence="5" id="KW-0560">Oxidoreductase</keyword>
<evidence type="ECO:0000256" key="5">
    <source>
        <dbReference type="ARBA" id="ARBA00023002"/>
    </source>
</evidence>
<dbReference type="GO" id="GO:0071949">
    <property type="term" value="F:FAD binding"/>
    <property type="evidence" value="ECO:0007669"/>
    <property type="project" value="InterPro"/>
</dbReference>
<comment type="similarity">
    <text evidence="2">Belongs to the paxM FAD-dependent monooxygenase family.</text>
</comment>
<keyword evidence="6 8" id="KW-0503">Monooxygenase</keyword>
<comment type="caution">
    <text evidence="8">The sequence shown here is derived from an EMBL/GenBank/DDBJ whole genome shotgun (WGS) entry which is preliminary data.</text>
</comment>
<gene>
    <name evidence="8" type="ORF">ColSpa_02713</name>
</gene>